<name>A0ABN7NCS3_TIMPD</name>
<dbReference type="Proteomes" id="UP001153148">
    <property type="component" value="Unassembled WGS sequence"/>
</dbReference>
<proteinExistence type="predicted"/>
<comment type="caution">
    <text evidence="1">The sequence shown here is derived from an EMBL/GenBank/DDBJ whole genome shotgun (WGS) entry which is preliminary data.</text>
</comment>
<reference evidence="1" key="1">
    <citation type="submission" date="2021-03" db="EMBL/GenBank/DDBJ databases">
        <authorList>
            <person name="Tran Van P."/>
        </authorList>
    </citation>
    <scope>NUCLEOTIDE SEQUENCE</scope>
</reference>
<dbReference type="EMBL" id="CAJPIN010000563">
    <property type="protein sequence ID" value="CAG2053656.1"/>
    <property type="molecule type" value="Genomic_DNA"/>
</dbReference>
<evidence type="ECO:0000313" key="2">
    <source>
        <dbReference type="Proteomes" id="UP001153148"/>
    </source>
</evidence>
<organism evidence="1 2">
    <name type="scientific">Timema podura</name>
    <name type="common">Walking stick</name>
    <dbReference type="NCBI Taxonomy" id="61482"/>
    <lineage>
        <taxon>Eukaryota</taxon>
        <taxon>Metazoa</taxon>
        <taxon>Ecdysozoa</taxon>
        <taxon>Arthropoda</taxon>
        <taxon>Hexapoda</taxon>
        <taxon>Insecta</taxon>
        <taxon>Pterygota</taxon>
        <taxon>Neoptera</taxon>
        <taxon>Polyneoptera</taxon>
        <taxon>Phasmatodea</taxon>
        <taxon>Timematodea</taxon>
        <taxon>Timematoidea</taxon>
        <taxon>Timematidae</taxon>
        <taxon>Timema</taxon>
    </lineage>
</organism>
<gene>
    <name evidence="1" type="ORF">TPAB3V08_LOCUS707</name>
</gene>
<sequence>MAQEQVNKLSFHPYRQCGWWAHPPKMCGPCGTFRPCGTDPRDSYLDLPVLGSLARHETSALADYATEADSSSLLAESDEAGGGWGLGWDGMEVQITVFVCLALVAIALCAPQSPKDVTVLQYINDVRPDGYDLLFETSDGTLRQETGVLKNPGTG</sequence>
<evidence type="ECO:0000313" key="1">
    <source>
        <dbReference type="EMBL" id="CAG2053656.1"/>
    </source>
</evidence>
<keyword evidence="2" id="KW-1185">Reference proteome</keyword>
<protein>
    <submittedName>
        <fullName evidence="1">Uncharacterized protein</fullName>
    </submittedName>
</protein>
<accession>A0ABN7NCS3</accession>